<dbReference type="PROSITE" id="PS50157">
    <property type="entry name" value="ZINC_FINGER_C2H2_2"/>
    <property type="match status" value="1"/>
</dbReference>
<dbReference type="GO" id="GO:0006281">
    <property type="term" value="P:DNA repair"/>
    <property type="evidence" value="ECO:0007669"/>
    <property type="project" value="UniProtKB-ARBA"/>
</dbReference>
<evidence type="ECO:0000313" key="3">
    <source>
        <dbReference type="EMBL" id="KAL3664396.1"/>
    </source>
</evidence>
<gene>
    <name evidence="3" type="ORF">V7S43_010719</name>
</gene>
<accession>A0ABD3FDN0</accession>
<dbReference type="EMBL" id="JBIMZQ010000024">
    <property type="protein sequence ID" value="KAL3664396.1"/>
    <property type="molecule type" value="Genomic_DNA"/>
</dbReference>
<reference evidence="3 4" key="1">
    <citation type="submission" date="2024-09" db="EMBL/GenBank/DDBJ databases">
        <title>Genome sequencing and assembly of Phytophthora oleae, isolate VK10A, causative agent of rot of olive drupes.</title>
        <authorList>
            <person name="Conti Taguali S."/>
            <person name="Riolo M."/>
            <person name="La Spada F."/>
            <person name="Cacciola S.O."/>
            <person name="Dionisio G."/>
        </authorList>
    </citation>
    <scope>NUCLEOTIDE SEQUENCE [LARGE SCALE GENOMIC DNA]</scope>
    <source>
        <strain evidence="3 4">VK10A</strain>
    </source>
</reference>
<keyword evidence="1" id="KW-0863">Zinc-finger</keyword>
<comment type="caution">
    <text evidence="3">The sequence shown here is derived from an EMBL/GenBank/DDBJ whole genome shotgun (WGS) entry which is preliminary data.</text>
</comment>
<dbReference type="SUPFAM" id="SSF52980">
    <property type="entry name" value="Restriction endonuclease-like"/>
    <property type="match status" value="1"/>
</dbReference>
<evidence type="ECO:0000256" key="1">
    <source>
        <dbReference type="PROSITE-ProRule" id="PRU00042"/>
    </source>
</evidence>
<dbReference type="Proteomes" id="UP001632037">
    <property type="component" value="Unassembled WGS sequence"/>
</dbReference>
<name>A0ABD3FDN0_9STRA</name>
<dbReference type="CDD" id="cd06260">
    <property type="entry name" value="DUF820-like"/>
    <property type="match status" value="1"/>
</dbReference>
<feature type="domain" description="C2H2-type" evidence="2">
    <location>
        <begin position="133"/>
        <end position="162"/>
    </location>
</feature>
<dbReference type="InterPro" id="IPR008538">
    <property type="entry name" value="Uma2"/>
</dbReference>
<dbReference type="Pfam" id="PF05685">
    <property type="entry name" value="Uma2"/>
    <property type="match status" value="1"/>
</dbReference>
<protein>
    <recommendedName>
        <fullName evidence="2">C2H2-type domain-containing protein</fullName>
    </recommendedName>
</protein>
<dbReference type="PROSITE" id="PS00028">
    <property type="entry name" value="ZINC_FINGER_C2H2_1"/>
    <property type="match status" value="1"/>
</dbReference>
<evidence type="ECO:0000259" key="2">
    <source>
        <dbReference type="PROSITE" id="PS50157"/>
    </source>
</evidence>
<keyword evidence="4" id="KW-1185">Reference proteome</keyword>
<dbReference type="InterPro" id="IPR012296">
    <property type="entry name" value="Nuclease_put_TT1808"/>
</dbReference>
<evidence type="ECO:0000313" key="4">
    <source>
        <dbReference type="Proteomes" id="UP001632037"/>
    </source>
</evidence>
<sequence>MPDVAYSPRDTDRGSPSASTWMYRGEPFVPSFVVEVDKLSGRGSQRSAFDRKMRNEYFQNGVKLGWLVDPRPECHAMYVYYLDNDNQVQCSANSAWRDLDGGDVLPGFRITSTSLDRVLNQDSGSSSEEEVDLTCPVRGCDQQFRALGRLHVHIEWHRAERADQKYLAKQNL</sequence>
<dbReference type="InterPro" id="IPR011335">
    <property type="entry name" value="Restrct_endonuc-II-like"/>
</dbReference>
<organism evidence="3 4">
    <name type="scientific">Phytophthora oleae</name>
    <dbReference type="NCBI Taxonomy" id="2107226"/>
    <lineage>
        <taxon>Eukaryota</taxon>
        <taxon>Sar</taxon>
        <taxon>Stramenopiles</taxon>
        <taxon>Oomycota</taxon>
        <taxon>Peronosporomycetes</taxon>
        <taxon>Peronosporales</taxon>
        <taxon>Peronosporaceae</taxon>
        <taxon>Phytophthora</taxon>
    </lineage>
</organism>
<proteinExistence type="predicted"/>
<keyword evidence="1" id="KW-0862">Zinc</keyword>
<dbReference type="Gene3D" id="3.90.1570.10">
    <property type="entry name" value="tt1808, chain A"/>
    <property type="match status" value="1"/>
</dbReference>
<dbReference type="InterPro" id="IPR013087">
    <property type="entry name" value="Znf_C2H2_type"/>
</dbReference>
<dbReference type="AlphaFoldDB" id="A0ABD3FDN0"/>
<dbReference type="GO" id="GO:0008270">
    <property type="term" value="F:zinc ion binding"/>
    <property type="evidence" value="ECO:0007669"/>
    <property type="project" value="UniProtKB-KW"/>
</dbReference>
<keyword evidence="1" id="KW-0479">Metal-binding</keyword>